<dbReference type="SUPFAM" id="SSF54909">
    <property type="entry name" value="Dimeric alpha+beta barrel"/>
    <property type="match status" value="1"/>
</dbReference>
<evidence type="ECO:0000256" key="5">
    <source>
        <dbReference type="ARBA" id="ARBA00023002"/>
    </source>
</evidence>
<comment type="cofactor">
    <cofactor evidence="1">
        <name>heme b</name>
        <dbReference type="ChEBI" id="CHEBI:60344"/>
    </cofactor>
</comment>
<reference evidence="10 11" key="1">
    <citation type="submission" date="2019-07" db="EMBL/GenBank/DDBJ databases">
        <title>New species of Amycolatopsis and Streptomyces.</title>
        <authorList>
            <person name="Duangmal K."/>
            <person name="Teo W.F.A."/>
            <person name="Lipun K."/>
        </authorList>
    </citation>
    <scope>NUCLEOTIDE SEQUENCE [LARGE SCALE GENOMIC DNA]</scope>
    <source>
        <strain evidence="10 11">JCM 30562</strain>
    </source>
</reference>
<dbReference type="Pfam" id="PF21105">
    <property type="entry name" value="DyP_N"/>
    <property type="match status" value="1"/>
</dbReference>
<dbReference type="EMBL" id="VJZA01000010">
    <property type="protein sequence ID" value="TVT23721.1"/>
    <property type="molecule type" value="Genomic_DNA"/>
</dbReference>
<protein>
    <submittedName>
        <fullName evidence="10">Dyp-type peroxidase</fullName>
    </submittedName>
</protein>
<keyword evidence="2 10" id="KW-0575">Peroxidase</keyword>
<dbReference type="PANTHER" id="PTHR30521:SF4">
    <property type="entry name" value="DEFERROCHELATASE"/>
    <property type="match status" value="1"/>
</dbReference>
<gene>
    <name evidence="10" type="ORF">FNH06_09075</name>
</gene>
<dbReference type="AlphaFoldDB" id="A0A558AHQ5"/>
<evidence type="ECO:0000256" key="8">
    <source>
        <dbReference type="SAM" id="MobiDB-lite"/>
    </source>
</evidence>
<evidence type="ECO:0000256" key="1">
    <source>
        <dbReference type="ARBA" id="ARBA00001970"/>
    </source>
</evidence>
<comment type="caution">
    <text evidence="10">The sequence shown here is derived from an EMBL/GenBank/DDBJ whole genome shotgun (WGS) entry which is preliminary data.</text>
</comment>
<keyword evidence="4" id="KW-0479">Metal-binding</keyword>
<dbReference type="NCBIfam" id="TIGR01413">
    <property type="entry name" value="Dyp_perox_fam"/>
    <property type="match status" value="1"/>
</dbReference>
<evidence type="ECO:0000256" key="4">
    <source>
        <dbReference type="ARBA" id="ARBA00022723"/>
    </source>
</evidence>
<organism evidence="10 11">
    <name type="scientific">Amycolatopsis acidiphila</name>
    <dbReference type="NCBI Taxonomy" id="715473"/>
    <lineage>
        <taxon>Bacteria</taxon>
        <taxon>Bacillati</taxon>
        <taxon>Actinomycetota</taxon>
        <taxon>Actinomycetes</taxon>
        <taxon>Pseudonocardiales</taxon>
        <taxon>Pseudonocardiaceae</taxon>
        <taxon>Amycolatopsis</taxon>
    </lineage>
</organism>
<dbReference type="PANTHER" id="PTHR30521">
    <property type="entry name" value="DEFERROCHELATASE/PEROXIDASE"/>
    <property type="match status" value="1"/>
</dbReference>
<keyword evidence="5" id="KW-0560">Oxidoreductase</keyword>
<keyword evidence="6" id="KW-0408">Iron</keyword>
<feature type="domain" description="DyP dimeric alpha+beta barrel" evidence="9">
    <location>
        <begin position="26"/>
        <end position="173"/>
    </location>
</feature>
<feature type="region of interest" description="Disordered" evidence="8">
    <location>
        <begin position="414"/>
        <end position="434"/>
    </location>
</feature>
<dbReference type="Proteomes" id="UP000318578">
    <property type="component" value="Unassembled WGS sequence"/>
</dbReference>
<sequence length="464" mass="49901">MAVDLSTPLSWRAATGDAATMLDELQPNIVKAHVRDHLSVLFLGFGDAAEAKAFLKALAGLMKSAKTHLQEIEAFKASTGGGTTYVGLGLTATGYGKLGIAATPGDPSFQGGAKKAAENLVDPPVSGWEPPYQEPIDAVVLIGDANAAATRAKRAEVLALLPRSVTVLGEETGRGLANENGDGIEHFGYVDGRSQPLFLTEDVETERDTTDGINEWDPSTPLAQILVPDSAAPDPNVHFGSYFVFRKLEQNVQLFKQAEQDLAEELTLKGEDAERAGAMLVGRFEDGTPLVVQSAAGSHHPVENDFSYDSDKLGQKCPFQAHIRKTNPRGSGGAEPPERERLHLMARRGQTYGRRLDDPSADLPPVVRPTKDVGLLFMAFNSDLANQFEFTQRLWANNPGFPVTPDGSRPGLDPVIGQGQRPGSNYSRDWGRNGAQPVDAIPQAVTLKGGEYFFMPSLAFLRSL</sequence>
<dbReference type="GO" id="GO:0046872">
    <property type="term" value="F:metal ion binding"/>
    <property type="evidence" value="ECO:0007669"/>
    <property type="project" value="UniProtKB-KW"/>
</dbReference>
<keyword evidence="3" id="KW-0349">Heme</keyword>
<evidence type="ECO:0000256" key="3">
    <source>
        <dbReference type="ARBA" id="ARBA00022617"/>
    </source>
</evidence>
<keyword evidence="11" id="KW-1185">Reference proteome</keyword>
<evidence type="ECO:0000313" key="11">
    <source>
        <dbReference type="Proteomes" id="UP000318578"/>
    </source>
</evidence>
<comment type="similarity">
    <text evidence="7">Belongs to the DyP-type peroxidase family.</text>
</comment>
<dbReference type="OrthoDB" id="236246at2"/>
<evidence type="ECO:0000256" key="7">
    <source>
        <dbReference type="ARBA" id="ARBA00025737"/>
    </source>
</evidence>
<evidence type="ECO:0000313" key="10">
    <source>
        <dbReference type="EMBL" id="TVT23721.1"/>
    </source>
</evidence>
<proteinExistence type="inferred from homology"/>
<dbReference type="InterPro" id="IPR011008">
    <property type="entry name" value="Dimeric_a/b-barrel"/>
</dbReference>
<dbReference type="GO" id="GO:0005829">
    <property type="term" value="C:cytosol"/>
    <property type="evidence" value="ECO:0007669"/>
    <property type="project" value="TreeGrafter"/>
</dbReference>
<dbReference type="PROSITE" id="PS51404">
    <property type="entry name" value="DYP_PEROXIDASE"/>
    <property type="match status" value="1"/>
</dbReference>
<dbReference type="GO" id="GO:0004601">
    <property type="term" value="F:peroxidase activity"/>
    <property type="evidence" value="ECO:0007669"/>
    <property type="project" value="UniProtKB-KW"/>
</dbReference>
<evidence type="ECO:0000256" key="6">
    <source>
        <dbReference type="ARBA" id="ARBA00023004"/>
    </source>
</evidence>
<name>A0A558AHQ5_9PSEU</name>
<dbReference type="GO" id="GO:0020037">
    <property type="term" value="F:heme binding"/>
    <property type="evidence" value="ECO:0007669"/>
    <property type="project" value="InterPro"/>
</dbReference>
<dbReference type="InterPro" id="IPR006314">
    <property type="entry name" value="Dyp_peroxidase"/>
</dbReference>
<evidence type="ECO:0000256" key="2">
    <source>
        <dbReference type="ARBA" id="ARBA00022559"/>
    </source>
</evidence>
<dbReference type="InterPro" id="IPR049509">
    <property type="entry name" value="DyP_N"/>
</dbReference>
<evidence type="ECO:0000259" key="9">
    <source>
        <dbReference type="Pfam" id="PF21105"/>
    </source>
</evidence>
<dbReference type="RefSeq" id="WP_144636675.1">
    <property type="nucleotide sequence ID" value="NZ_BNAX01000009.1"/>
</dbReference>
<accession>A0A558AHQ5</accession>